<dbReference type="AlphaFoldDB" id="A0A9X9X738"/>
<name>A0A9X9X738_9PROT</name>
<dbReference type="RefSeq" id="WP_211844875.1">
    <property type="nucleotide sequence ID" value="NZ_JAAEDL010000002.1"/>
</dbReference>
<dbReference type="Gene3D" id="3.40.50.300">
    <property type="entry name" value="P-loop containing nucleotide triphosphate hydrolases"/>
    <property type="match status" value="1"/>
</dbReference>
<dbReference type="Proteomes" id="UP001138709">
    <property type="component" value="Unassembled WGS sequence"/>
</dbReference>
<evidence type="ECO:0000313" key="1">
    <source>
        <dbReference type="EMBL" id="MBR0679524.1"/>
    </source>
</evidence>
<dbReference type="PANTHER" id="PTHR42869:SF1">
    <property type="entry name" value="SLL0572 PROTEIN"/>
    <property type="match status" value="1"/>
</dbReference>
<dbReference type="SUPFAM" id="SSF52540">
    <property type="entry name" value="P-loop containing nucleoside triphosphate hydrolases"/>
    <property type="match status" value="1"/>
</dbReference>
<accession>A0A9X9X738</accession>
<comment type="caution">
    <text evidence="1">The sequence shown here is derived from an EMBL/GenBank/DDBJ whole genome shotgun (WGS) entry which is preliminary data.</text>
</comment>
<proteinExistence type="predicted"/>
<dbReference type="InterPro" id="IPR053199">
    <property type="entry name" value="cDPG_synthetase-like"/>
</dbReference>
<organism evidence="1 2">
    <name type="scientific">Neoroseomonas eburnea</name>
    <dbReference type="NCBI Taxonomy" id="1346889"/>
    <lineage>
        <taxon>Bacteria</taxon>
        <taxon>Pseudomonadati</taxon>
        <taxon>Pseudomonadota</taxon>
        <taxon>Alphaproteobacteria</taxon>
        <taxon>Acetobacterales</taxon>
        <taxon>Acetobacteraceae</taxon>
        <taxon>Neoroseomonas</taxon>
    </lineage>
</organism>
<dbReference type="InterPro" id="IPR027417">
    <property type="entry name" value="P-loop_NTPase"/>
</dbReference>
<reference evidence="1" key="1">
    <citation type="submission" date="2020-01" db="EMBL/GenBank/DDBJ databases">
        <authorList>
            <person name="Rat A."/>
        </authorList>
    </citation>
    <scope>NUCLEOTIDE SEQUENCE</scope>
    <source>
        <strain evidence="1">LMG 31228</strain>
    </source>
</reference>
<dbReference type="PANTHER" id="PTHR42869">
    <property type="entry name" value="SLL0572 PROTEIN"/>
    <property type="match status" value="1"/>
</dbReference>
<gene>
    <name evidence="1" type="ORF">GXW74_03435</name>
</gene>
<keyword evidence="2" id="KW-1185">Reference proteome</keyword>
<evidence type="ECO:0000313" key="2">
    <source>
        <dbReference type="Proteomes" id="UP001138709"/>
    </source>
</evidence>
<dbReference type="EMBL" id="JAAEDL010000002">
    <property type="protein sequence ID" value="MBR0679524.1"/>
    <property type="molecule type" value="Genomic_DNA"/>
</dbReference>
<reference evidence="1" key="2">
    <citation type="journal article" date="2021" name="Syst. Appl. Microbiol.">
        <title>Roseomonas hellenica sp. nov., isolated from roots of wild-growing Alkanna tinctoria.</title>
        <authorList>
            <person name="Rat A."/>
            <person name="Naranjo H.D."/>
            <person name="Lebbe L."/>
            <person name="Cnockaert M."/>
            <person name="Krigas N."/>
            <person name="Grigoriadou K."/>
            <person name="Maloupa E."/>
            <person name="Willems A."/>
        </authorList>
    </citation>
    <scope>NUCLEOTIDE SEQUENCE</scope>
    <source>
        <strain evidence="1">LMG 31228</strain>
    </source>
</reference>
<sequence>MTEGRTGQRRRIVILGAAGRDFHVFNTAFRDDAAHQVVAFTAAQIPNIAGRAYPASLAGALYPAGIPIREEADLPRLLREEAIDEVVFAYSDVTHAHVMHLASIALAGGADFALLGPKRTMLAAAKPVIAVCAVRTGCGKSQVTRWIAARLRARGLRVGVLRHPMPYGDLARQAVQRFASREDLDAADCTIEEREEYEPHIAAGQVVYAGVDYAAILASAQAESDILLWEGGNNDFPFLRPDLLITLVDPLRPGHESAYHPGEGVLRMADVVLVAKSNAALEDDIASVIAATRRMNPDAVLVRGASRVTLDDPGAVRGKRVLVVEDGPTLTHGGMATGAGHAAALAAGVAEIVDPRRSASPAIAAVFAAFPHLGRVLPAMGYDAAQRAALAETIARSEAELVVSGTPAALEGLTKPVIRARYAYEEAEEPGLGAVVDGFVAAAPG</sequence>
<protein>
    <submittedName>
        <fullName evidence="1">GTPase</fullName>
    </submittedName>
</protein>